<dbReference type="OrthoDB" id="9805309at2"/>
<feature type="domain" description="HTH cro/C1-type" evidence="1">
    <location>
        <begin position="11"/>
        <end position="78"/>
    </location>
</feature>
<dbReference type="Pfam" id="PF13443">
    <property type="entry name" value="HTH_26"/>
    <property type="match status" value="1"/>
</dbReference>
<dbReference type="GO" id="GO:0003677">
    <property type="term" value="F:DNA binding"/>
    <property type="evidence" value="ECO:0007669"/>
    <property type="project" value="UniProtKB-KW"/>
</dbReference>
<name>A0A2Y9CAW6_9MICO</name>
<keyword evidence="2" id="KW-0238">DNA-binding</keyword>
<dbReference type="Proteomes" id="UP000250028">
    <property type="component" value="Unassembled WGS sequence"/>
</dbReference>
<evidence type="ECO:0000259" key="1">
    <source>
        <dbReference type="Pfam" id="PF13443"/>
    </source>
</evidence>
<evidence type="ECO:0000313" key="3">
    <source>
        <dbReference type="Proteomes" id="UP000250028"/>
    </source>
</evidence>
<reference evidence="3" key="1">
    <citation type="submission" date="2016-10" db="EMBL/GenBank/DDBJ databases">
        <authorList>
            <person name="Varghese N."/>
            <person name="Submissions S."/>
        </authorList>
    </citation>
    <scope>NUCLEOTIDE SEQUENCE [LARGE SCALE GENOMIC DNA]</scope>
    <source>
        <strain evidence="3">DSM 22951</strain>
    </source>
</reference>
<dbReference type="AlphaFoldDB" id="A0A2Y9CAW6"/>
<evidence type="ECO:0000313" key="2">
    <source>
        <dbReference type="EMBL" id="SSA58996.1"/>
    </source>
</evidence>
<protein>
    <submittedName>
        <fullName evidence="2">DNA-binding transcriptional regulator, XRE family</fullName>
    </submittedName>
</protein>
<dbReference type="EMBL" id="UESZ01000002">
    <property type="protein sequence ID" value="SSA58996.1"/>
    <property type="molecule type" value="Genomic_DNA"/>
</dbReference>
<sequence>MGHDFEVVAWRLRSVMAARDVRFAADLHRRLVEVLGSNAPSSVQVARLVRGVPGRLTMRVLDGLCVALACTPGDLLEADSTTRRTIPAQDTPQHPPPGGLVDTDVLGGPRTVQAIADVARDRGIPSWPTEAAFIADDPDRRRSAHFIRGRLLDAPHDAGEWVLKHVVPTHEVYAYRTPPAAERFALADDPVRSHAASGRVDGTGDQWGPCYLLGLAYDTSIVLHGIEQADISDRPGAITWVHGRLTLLNTLLKALALGSPAGTLEDGLRRYVDAPGEPYTDSSVAKH</sequence>
<dbReference type="InterPro" id="IPR001387">
    <property type="entry name" value="Cro/C1-type_HTH"/>
</dbReference>
<accession>A0A2Y9CAW6</accession>
<organism evidence="2 3">
    <name type="scientific">Branchiibius hedensis</name>
    <dbReference type="NCBI Taxonomy" id="672460"/>
    <lineage>
        <taxon>Bacteria</taxon>
        <taxon>Bacillati</taxon>
        <taxon>Actinomycetota</taxon>
        <taxon>Actinomycetes</taxon>
        <taxon>Micrococcales</taxon>
        <taxon>Dermacoccaceae</taxon>
        <taxon>Branchiibius</taxon>
    </lineage>
</organism>
<dbReference type="RefSeq" id="WP_109689297.1">
    <property type="nucleotide sequence ID" value="NZ_QGDN01000002.1"/>
</dbReference>
<keyword evidence="3" id="KW-1185">Reference proteome</keyword>
<gene>
    <name evidence="2" type="ORF">SAMN04489750_3801</name>
</gene>
<proteinExistence type="predicted"/>